<dbReference type="PANTHER" id="PTHR34298">
    <property type="entry name" value="SEGREGATION AND CONDENSATION PROTEIN B"/>
    <property type="match status" value="1"/>
</dbReference>
<gene>
    <name evidence="6" type="primary">scpB</name>
    <name evidence="6" type="ORF">FR698_12270</name>
</gene>
<dbReference type="GO" id="GO:0051301">
    <property type="term" value="P:cell division"/>
    <property type="evidence" value="ECO:0007669"/>
    <property type="project" value="UniProtKB-KW"/>
</dbReference>
<dbReference type="NCBIfam" id="TIGR00281">
    <property type="entry name" value="SMC-Scp complex subunit ScpB"/>
    <property type="match status" value="1"/>
</dbReference>
<evidence type="ECO:0000256" key="1">
    <source>
        <dbReference type="ARBA" id="ARBA00022490"/>
    </source>
</evidence>
<organism evidence="6 7">
    <name type="scientific">Pelomicrobium methylotrophicum</name>
    <dbReference type="NCBI Taxonomy" id="2602750"/>
    <lineage>
        <taxon>Bacteria</taxon>
        <taxon>Pseudomonadati</taxon>
        <taxon>Pseudomonadota</taxon>
        <taxon>Hydrogenophilia</taxon>
        <taxon>Hydrogenophilia incertae sedis</taxon>
        <taxon>Pelomicrobium</taxon>
    </lineage>
</organism>
<evidence type="ECO:0000256" key="2">
    <source>
        <dbReference type="ARBA" id="ARBA00022618"/>
    </source>
</evidence>
<name>A0A5C7EV34_9PROT</name>
<dbReference type="Gene3D" id="1.10.10.10">
    <property type="entry name" value="Winged helix-like DNA-binding domain superfamily/Winged helix DNA-binding domain"/>
    <property type="match status" value="2"/>
</dbReference>
<comment type="caution">
    <text evidence="6">The sequence shown here is derived from an EMBL/GenBank/DDBJ whole genome shotgun (WGS) entry which is preliminary data.</text>
</comment>
<proteinExistence type="predicted"/>
<evidence type="ECO:0000256" key="3">
    <source>
        <dbReference type="ARBA" id="ARBA00022829"/>
    </source>
</evidence>
<keyword evidence="3" id="KW-0159">Chromosome partition</keyword>
<dbReference type="Pfam" id="PF04079">
    <property type="entry name" value="SMC_ScpB"/>
    <property type="match status" value="1"/>
</dbReference>
<accession>A0A5C7EV34</accession>
<dbReference type="AlphaFoldDB" id="A0A5C7EV34"/>
<keyword evidence="7" id="KW-1185">Reference proteome</keyword>
<evidence type="ECO:0000256" key="4">
    <source>
        <dbReference type="ARBA" id="ARBA00023306"/>
    </source>
</evidence>
<dbReference type="InterPro" id="IPR036390">
    <property type="entry name" value="WH_DNA-bd_sf"/>
</dbReference>
<dbReference type="OrthoDB" id="9806226at2"/>
<dbReference type="GO" id="GO:0051304">
    <property type="term" value="P:chromosome separation"/>
    <property type="evidence" value="ECO:0007669"/>
    <property type="project" value="InterPro"/>
</dbReference>
<sequence>MSEQPTSSLPTNVAEIKKILETALLTASEPLQVSELRKLFDEDLGADLIRRLLEELRQDWADRGVELTCVASGWRFRSRPEYQRYLDRLNPQKPPKYSRAVLETLAIIAYRQPVTRGDIEEIRGVSVSPQVIKTLEARGWIDVVGHREVPGRPALFGTTKAFLDDLNLRSLDELPPLEELAGLVDRSAERLPTESPPSAEPPEEAPAVEEPSPGEEPRAQEAAPEGRAQRVA</sequence>
<dbReference type="SUPFAM" id="SSF46785">
    <property type="entry name" value="Winged helix' DNA-binding domain"/>
    <property type="match status" value="2"/>
</dbReference>
<evidence type="ECO:0000313" key="7">
    <source>
        <dbReference type="Proteomes" id="UP000321201"/>
    </source>
</evidence>
<dbReference type="InParanoid" id="A0A5C7EV34"/>
<keyword evidence="4" id="KW-0131">Cell cycle</keyword>
<dbReference type="InterPro" id="IPR036388">
    <property type="entry name" value="WH-like_DNA-bd_sf"/>
</dbReference>
<keyword evidence="1" id="KW-0963">Cytoplasm</keyword>
<evidence type="ECO:0000256" key="5">
    <source>
        <dbReference type="SAM" id="MobiDB-lite"/>
    </source>
</evidence>
<dbReference type="InterPro" id="IPR005234">
    <property type="entry name" value="ScpB_csome_segregation"/>
</dbReference>
<keyword evidence="2" id="KW-0132">Cell division</keyword>
<evidence type="ECO:0000313" key="6">
    <source>
        <dbReference type="EMBL" id="TXF11097.1"/>
    </source>
</evidence>
<reference evidence="6 7" key="1">
    <citation type="submission" date="2019-08" db="EMBL/GenBank/DDBJ databases">
        <title>Pelomicrobium methylotrophicum gen. nov., sp. nov. a moderately thermophilic, facultatively anaerobic, lithoautotrophic and methylotrophic bacterium isolated from a terrestrial mud volcano.</title>
        <authorList>
            <person name="Slobodkina G.B."/>
            <person name="Merkel A.Y."/>
            <person name="Slobodkin A.I."/>
        </authorList>
    </citation>
    <scope>NUCLEOTIDE SEQUENCE [LARGE SCALE GENOMIC DNA]</scope>
    <source>
        <strain evidence="6 7">SM250</strain>
    </source>
</reference>
<dbReference type="PANTHER" id="PTHR34298:SF2">
    <property type="entry name" value="SEGREGATION AND CONDENSATION PROTEIN B"/>
    <property type="match status" value="1"/>
</dbReference>
<dbReference type="EMBL" id="VPFL01000017">
    <property type="protein sequence ID" value="TXF11097.1"/>
    <property type="molecule type" value="Genomic_DNA"/>
</dbReference>
<dbReference type="Proteomes" id="UP000321201">
    <property type="component" value="Unassembled WGS sequence"/>
</dbReference>
<protein>
    <submittedName>
        <fullName evidence="6">SMC-Scp complex subunit ScpB</fullName>
    </submittedName>
</protein>
<feature type="region of interest" description="Disordered" evidence="5">
    <location>
        <begin position="181"/>
        <end position="232"/>
    </location>
</feature>